<keyword evidence="1" id="KW-0812">Transmembrane</keyword>
<name>A0A5E4R048_9NEOP</name>
<keyword evidence="1" id="KW-1133">Transmembrane helix</keyword>
<feature type="non-terminal residue" evidence="2">
    <location>
        <position position="1"/>
    </location>
</feature>
<keyword evidence="1" id="KW-0472">Membrane</keyword>
<dbReference type="Proteomes" id="UP000324832">
    <property type="component" value="Unassembled WGS sequence"/>
</dbReference>
<organism evidence="2 3">
    <name type="scientific">Leptidea sinapis</name>
    <dbReference type="NCBI Taxonomy" id="189913"/>
    <lineage>
        <taxon>Eukaryota</taxon>
        <taxon>Metazoa</taxon>
        <taxon>Ecdysozoa</taxon>
        <taxon>Arthropoda</taxon>
        <taxon>Hexapoda</taxon>
        <taxon>Insecta</taxon>
        <taxon>Pterygota</taxon>
        <taxon>Neoptera</taxon>
        <taxon>Endopterygota</taxon>
        <taxon>Lepidoptera</taxon>
        <taxon>Glossata</taxon>
        <taxon>Ditrysia</taxon>
        <taxon>Papilionoidea</taxon>
        <taxon>Pieridae</taxon>
        <taxon>Dismorphiinae</taxon>
        <taxon>Leptidea</taxon>
    </lineage>
</organism>
<reference evidence="2 3" key="1">
    <citation type="submission" date="2017-07" db="EMBL/GenBank/DDBJ databases">
        <authorList>
            <person name="Talla V."/>
            <person name="Backstrom N."/>
        </authorList>
    </citation>
    <scope>NUCLEOTIDE SEQUENCE [LARGE SCALE GENOMIC DNA]</scope>
</reference>
<gene>
    <name evidence="2" type="ORF">LSINAPIS_LOCUS13640</name>
</gene>
<dbReference type="EMBL" id="FZQP02006793">
    <property type="protein sequence ID" value="VVD03702.1"/>
    <property type="molecule type" value="Genomic_DNA"/>
</dbReference>
<protein>
    <submittedName>
        <fullName evidence="2">Uncharacterized protein</fullName>
    </submittedName>
</protein>
<evidence type="ECO:0000256" key="1">
    <source>
        <dbReference type="SAM" id="Phobius"/>
    </source>
</evidence>
<proteinExistence type="predicted"/>
<sequence length="61" mass="6965">LQFSVKVVVNTAVRGKAFCQVDAFDTCVNYTYDISFSRYLFTVFINTSSFAIAFLSVRHQQ</sequence>
<keyword evidence="3" id="KW-1185">Reference proteome</keyword>
<evidence type="ECO:0000313" key="3">
    <source>
        <dbReference type="Proteomes" id="UP000324832"/>
    </source>
</evidence>
<dbReference type="AlphaFoldDB" id="A0A5E4R048"/>
<evidence type="ECO:0000313" key="2">
    <source>
        <dbReference type="EMBL" id="VVD03702.1"/>
    </source>
</evidence>
<accession>A0A5E4R048</accession>
<feature type="transmembrane region" description="Helical" evidence="1">
    <location>
        <begin position="39"/>
        <end position="57"/>
    </location>
</feature>